<evidence type="ECO:0000313" key="3">
    <source>
        <dbReference type="Proteomes" id="UP000037688"/>
    </source>
</evidence>
<accession>A0A0M9BIH4</accession>
<comment type="caution">
    <text evidence="2">The sequence shown here is derived from an EMBL/GenBank/DDBJ whole genome shotgun (WGS) entry which is preliminary data.</text>
</comment>
<evidence type="ECO:0000313" key="2">
    <source>
        <dbReference type="EMBL" id="KOY12968.1"/>
    </source>
</evidence>
<proteinExistence type="predicted"/>
<protein>
    <submittedName>
        <fullName evidence="2">Uncharacterized protein</fullName>
    </submittedName>
</protein>
<keyword evidence="1" id="KW-0812">Transmembrane</keyword>
<dbReference type="EMBL" id="LITU01000082">
    <property type="protein sequence ID" value="KOY12968.1"/>
    <property type="molecule type" value="Genomic_DNA"/>
</dbReference>
<dbReference type="Proteomes" id="UP000037688">
    <property type="component" value="Unassembled WGS sequence"/>
</dbReference>
<evidence type="ECO:0000256" key="1">
    <source>
        <dbReference type="SAM" id="Phobius"/>
    </source>
</evidence>
<sequence length="111" mass="12737">MIHQRKPLGIGTLSLLVLAMGLAFNFPWGTEKVQLSHYLFNLLNLPIYSNGHQGFHIPFIVAIIFWLSTVLIARKYHSHYGTKLAYKVGGFMLIFSVMIFPLYGIIWTVFH</sequence>
<dbReference type="OrthoDB" id="2658853at2"/>
<organism evidence="2 3">
    <name type="scientific">Paenibacillus xylanivorans</name>
    <dbReference type="NCBI Taxonomy" id="1705561"/>
    <lineage>
        <taxon>Bacteria</taxon>
        <taxon>Bacillati</taxon>
        <taxon>Bacillota</taxon>
        <taxon>Bacilli</taxon>
        <taxon>Bacillales</taxon>
        <taxon>Paenibacillaceae</taxon>
        <taxon>Paenibacillus</taxon>
    </lineage>
</organism>
<feature type="transmembrane region" description="Helical" evidence="1">
    <location>
        <begin position="55"/>
        <end position="73"/>
    </location>
</feature>
<feature type="transmembrane region" description="Helical" evidence="1">
    <location>
        <begin position="85"/>
        <end position="110"/>
    </location>
</feature>
<dbReference type="AlphaFoldDB" id="A0A0M9BIH4"/>
<gene>
    <name evidence="2" type="ORF">AMS66_28445</name>
</gene>
<reference evidence="2 3" key="1">
    <citation type="submission" date="2015-08" db="EMBL/GenBank/DDBJ databases">
        <title>Draft genome sequence of cellulolytic and xylanolytic Paenibacillus sp. A59, isolated from a decaying forest soil from Patagonia, Argentina.</title>
        <authorList>
            <person name="Ghio S."/>
            <person name="Caceres A.M."/>
            <person name="Talia P."/>
            <person name="Grasso D."/>
            <person name="Campos E."/>
        </authorList>
    </citation>
    <scope>NUCLEOTIDE SEQUENCE [LARGE SCALE GENOMIC DNA]</scope>
    <source>
        <strain evidence="2 3">A59</strain>
    </source>
</reference>
<dbReference type="PATRIC" id="fig|1705561.3.peg.5994"/>
<dbReference type="RefSeq" id="WP_053783983.1">
    <property type="nucleotide sequence ID" value="NZ_LITU01000082.1"/>
</dbReference>
<keyword evidence="3" id="KW-1185">Reference proteome</keyword>
<keyword evidence="1" id="KW-0472">Membrane</keyword>
<keyword evidence="1" id="KW-1133">Transmembrane helix</keyword>
<name>A0A0M9BIH4_9BACL</name>